<sequence>MSLVDRLQESTEEVQQEIREAKARVSAASGATEQYWIEEVKMLRNKERMLLEVWTARAKPAGSQASGRNLDTVVGELQTVAQALHQVTDAQPEQARKRVKLSKTPSGATLDQASEILRGAGLVVVPHSVISEDTIMKVAAAWQVPDFAWGDREEKHVMDDAAMHIQTDFVFIASYKRGYDLPNWVKPGGVIKHEDQFITIMPHILALLELKHHSDVRKLGACMGQGLLEYLGADNVLKLRQNLQMDVPVLVTDLQAALLVAEGQCGVVAIKVLTGKPSLDAAYFAYILQKQLDTYTDSLKNPDKYNGRQWPPASSKRPSSGGGPISKLPSIKGELANDRAQAGEGGRQFIFLSN</sequence>
<organism evidence="3 4">
    <name type="scientific">Symbiochloris irregularis</name>
    <dbReference type="NCBI Taxonomy" id="706552"/>
    <lineage>
        <taxon>Eukaryota</taxon>
        <taxon>Viridiplantae</taxon>
        <taxon>Chlorophyta</taxon>
        <taxon>core chlorophytes</taxon>
        <taxon>Trebouxiophyceae</taxon>
        <taxon>Trebouxiales</taxon>
        <taxon>Trebouxiaceae</taxon>
        <taxon>Symbiochloris</taxon>
    </lineage>
</organism>
<evidence type="ECO:0000313" key="4">
    <source>
        <dbReference type="Proteomes" id="UP001465755"/>
    </source>
</evidence>
<evidence type="ECO:0000313" key="3">
    <source>
        <dbReference type="EMBL" id="KAK9787024.1"/>
    </source>
</evidence>
<keyword evidence="4" id="KW-1185">Reference proteome</keyword>
<name>A0AAW1NNU4_9CHLO</name>
<evidence type="ECO:0000256" key="2">
    <source>
        <dbReference type="SAM" id="MobiDB-lite"/>
    </source>
</evidence>
<dbReference type="Proteomes" id="UP001465755">
    <property type="component" value="Unassembled WGS sequence"/>
</dbReference>
<proteinExistence type="predicted"/>
<evidence type="ECO:0000256" key="1">
    <source>
        <dbReference type="SAM" id="Coils"/>
    </source>
</evidence>
<comment type="caution">
    <text evidence="3">The sequence shown here is derived from an EMBL/GenBank/DDBJ whole genome shotgun (WGS) entry which is preliminary data.</text>
</comment>
<dbReference type="AlphaFoldDB" id="A0AAW1NNU4"/>
<protein>
    <submittedName>
        <fullName evidence="3">Uncharacterized protein</fullName>
    </submittedName>
</protein>
<accession>A0AAW1NNU4</accession>
<reference evidence="3 4" key="1">
    <citation type="journal article" date="2024" name="Nat. Commun.">
        <title>Phylogenomics reveals the evolutionary origins of lichenization in chlorophyte algae.</title>
        <authorList>
            <person name="Puginier C."/>
            <person name="Libourel C."/>
            <person name="Otte J."/>
            <person name="Skaloud P."/>
            <person name="Haon M."/>
            <person name="Grisel S."/>
            <person name="Petersen M."/>
            <person name="Berrin J.G."/>
            <person name="Delaux P.M."/>
            <person name="Dal Grande F."/>
            <person name="Keller J."/>
        </authorList>
    </citation>
    <scope>NUCLEOTIDE SEQUENCE [LARGE SCALE GENOMIC DNA]</scope>
    <source>
        <strain evidence="3 4">SAG 2036</strain>
    </source>
</reference>
<gene>
    <name evidence="3" type="ORF">WJX73_010810</name>
</gene>
<feature type="coiled-coil region" evidence="1">
    <location>
        <begin position="4"/>
        <end position="31"/>
    </location>
</feature>
<keyword evidence="1" id="KW-0175">Coiled coil</keyword>
<dbReference type="EMBL" id="JALJOQ010000257">
    <property type="protein sequence ID" value="KAK9787024.1"/>
    <property type="molecule type" value="Genomic_DNA"/>
</dbReference>
<feature type="region of interest" description="Disordered" evidence="2">
    <location>
        <begin position="300"/>
        <end position="330"/>
    </location>
</feature>